<keyword evidence="2" id="KW-1185">Reference proteome</keyword>
<dbReference type="AlphaFoldDB" id="A0A833RWK0"/>
<organism evidence="1 2">
    <name type="scientific">Frieseomelitta varia</name>
    <dbReference type="NCBI Taxonomy" id="561572"/>
    <lineage>
        <taxon>Eukaryota</taxon>
        <taxon>Metazoa</taxon>
        <taxon>Ecdysozoa</taxon>
        <taxon>Arthropoda</taxon>
        <taxon>Hexapoda</taxon>
        <taxon>Insecta</taxon>
        <taxon>Pterygota</taxon>
        <taxon>Neoptera</taxon>
        <taxon>Endopterygota</taxon>
        <taxon>Hymenoptera</taxon>
        <taxon>Apocrita</taxon>
        <taxon>Aculeata</taxon>
        <taxon>Apoidea</taxon>
        <taxon>Anthophila</taxon>
        <taxon>Apidae</taxon>
        <taxon>Frieseomelitta</taxon>
    </lineage>
</organism>
<sequence>MSSCCDSSFVACSFVGCRTRSSGNGCVPWGPYKRMPRQDHYGEVCRKDFCENCLDYAGIYKKEGENTGIVIIDRFSSLSAKVNFTHFIFASVETCLLHFIELHCGINVPPMHSDTTVERKQSISARFIGQTSSACKRPFEEGVGPSFSTEEQLGNLRLPTAIQYVDCILDPGGDSNLD</sequence>
<protein>
    <submittedName>
        <fullName evidence="1">Uncharacterized protein</fullName>
    </submittedName>
</protein>
<gene>
    <name evidence="1" type="ORF">E2986_11907</name>
</gene>
<dbReference type="EMBL" id="WNWW01000933">
    <property type="protein sequence ID" value="KAF3420575.1"/>
    <property type="molecule type" value="Genomic_DNA"/>
</dbReference>
<reference evidence="1" key="1">
    <citation type="submission" date="2019-11" db="EMBL/GenBank/DDBJ databases">
        <title>The nuclear and mitochondrial genomes of Frieseomelitta varia - a highly eusocial stingless bee (Meliponini) with a permanently sterile worker caste.</title>
        <authorList>
            <person name="Freitas F.C.P."/>
            <person name="Lourenco A.P."/>
            <person name="Nunes F.M.F."/>
            <person name="Paschoal A.R."/>
            <person name="Abreu F.C.P."/>
            <person name="Barbin F.O."/>
            <person name="Bataglia L."/>
            <person name="Cardoso-Junior C.A.M."/>
            <person name="Cervoni M.S."/>
            <person name="Silva S.R."/>
            <person name="Dalarmi F."/>
            <person name="Del Lama M.A."/>
            <person name="Depintor T.S."/>
            <person name="Ferreira K.M."/>
            <person name="Goria P.S."/>
            <person name="Jaskot M.C."/>
            <person name="Lago D.C."/>
            <person name="Luna-Lucena D."/>
            <person name="Moda L.M."/>
            <person name="Nascimento L."/>
            <person name="Pedrino M."/>
            <person name="Rabico F.O."/>
            <person name="Sanches F.C."/>
            <person name="Santos D.E."/>
            <person name="Santos C.G."/>
            <person name="Vieira J."/>
            <person name="Lopes T.F."/>
            <person name="Barchuk A.R."/>
            <person name="Hartfelder K."/>
            <person name="Simoes Z.L.P."/>
            <person name="Bitondi M.M.G."/>
            <person name="Pinheiro D.G."/>
        </authorList>
    </citation>
    <scope>NUCLEOTIDE SEQUENCE</scope>
    <source>
        <strain evidence="1">USP_RPSP 00005682</strain>
        <tissue evidence="1">Whole individual</tissue>
    </source>
</reference>
<dbReference type="Proteomes" id="UP000655588">
    <property type="component" value="Unassembled WGS sequence"/>
</dbReference>
<name>A0A833RWK0_9HYME</name>
<comment type="caution">
    <text evidence="1">The sequence shown here is derived from an EMBL/GenBank/DDBJ whole genome shotgun (WGS) entry which is preliminary data.</text>
</comment>
<accession>A0A833RWK0</accession>
<proteinExistence type="predicted"/>
<evidence type="ECO:0000313" key="1">
    <source>
        <dbReference type="EMBL" id="KAF3420575.1"/>
    </source>
</evidence>
<evidence type="ECO:0000313" key="2">
    <source>
        <dbReference type="Proteomes" id="UP000655588"/>
    </source>
</evidence>